<dbReference type="Pfam" id="PF13976">
    <property type="entry name" value="gag_pre-integrs"/>
    <property type="match status" value="1"/>
</dbReference>
<dbReference type="EMBL" id="KV428409">
    <property type="protein sequence ID" value="KZT31999.1"/>
    <property type="molecule type" value="Genomic_DNA"/>
</dbReference>
<evidence type="ECO:0000259" key="1">
    <source>
        <dbReference type="Pfam" id="PF13976"/>
    </source>
</evidence>
<feature type="domain" description="GAG-pre-integrase" evidence="1">
    <location>
        <begin position="21"/>
        <end position="77"/>
    </location>
</feature>
<dbReference type="Proteomes" id="UP000076798">
    <property type="component" value="Unassembled WGS sequence"/>
</dbReference>
<reference evidence="2 3" key="1">
    <citation type="journal article" date="2016" name="Mol. Biol. Evol.">
        <title>Comparative Genomics of Early-Diverging Mushroom-Forming Fungi Provides Insights into the Origins of Lignocellulose Decay Capabilities.</title>
        <authorList>
            <person name="Nagy L.G."/>
            <person name="Riley R."/>
            <person name="Tritt A."/>
            <person name="Adam C."/>
            <person name="Daum C."/>
            <person name="Floudas D."/>
            <person name="Sun H."/>
            <person name="Yadav J.S."/>
            <person name="Pangilinan J."/>
            <person name="Larsson K.H."/>
            <person name="Matsuura K."/>
            <person name="Barry K."/>
            <person name="Labutti K."/>
            <person name="Kuo R."/>
            <person name="Ohm R.A."/>
            <person name="Bhattacharya S.S."/>
            <person name="Shirouzu T."/>
            <person name="Yoshinaga Y."/>
            <person name="Martin F.M."/>
            <person name="Grigoriev I.V."/>
            <person name="Hibbett D.S."/>
        </authorList>
    </citation>
    <scope>NUCLEOTIDE SEQUENCE [LARGE SCALE GENOMIC DNA]</scope>
    <source>
        <strain evidence="2 3">HHB10207 ss-3</strain>
    </source>
</reference>
<proteinExistence type="predicted"/>
<accession>A0A165XAJ6</accession>
<organism evidence="2 3">
    <name type="scientific">Sistotremastrum suecicum HHB10207 ss-3</name>
    <dbReference type="NCBI Taxonomy" id="1314776"/>
    <lineage>
        <taxon>Eukaryota</taxon>
        <taxon>Fungi</taxon>
        <taxon>Dikarya</taxon>
        <taxon>Basidiomycota</taxon>
        <taxon>Agaricomycotina</taxon>
        <taxon>Agaricomycetes</taxon>
        <taxon>Sistotremastrales</taxon>
        <taxon>Sistotremastraceae</taxon>
        <taxon>Sistotremastrum</taxon>
    </lineage>
</organism>
<dbReference type="InterPro" id="IPR025724">
    <property type="entry name" value="GAG-pre-integrase_dom"/>
</dbReference>
<name>A0A165XAJ6_9AGAM</name>
<dbReference type="AlphaFoldDB" id="A0A165XAJ6"/>
<dbReference type="STRING" id="1314776.A0A165XAJ6"/>
<protein>
    <recommendedName>
        <fullName evidence="1">GAG-pre-integrase domain-containing protein</fullName>
    </recommendedName>
</protein>
<keyword evidence="3" id="KW-1185">Reference proteome</keyword>
<evidence type="ECO:0000313" key="3">
    <source>
        <dbReference type="Proteomes" id="UP000076798"/>
    </source>
</evidence>
<evidence type="ECO:0000313" key="2">
    <source>
        <dbReference type="EMBL" id="KZT31999.1"/>
    </source>
</evidence>
<sequence>MWPINAAIEIPRAHVSKVPHAPKANINLWHRRTCHQGVDSVISMIKNNLVEGMEVDPTDLLPDAPLPVCSPCIMGKHQRTTFPSSKSRATRPLELIHADL</sequence>
<gene>
    <name evidence="2" type="ORF">SISSUDRAFT_994510</name>
</gene>
<feature type="non-terminal residue" evidence="2">
    <location>
        <position position="100"/>
    </location>
</feature>
<dbReference type="OrthoDB" id="7691805at2759"/>